<organism evidence="3 4">
    <name type="scientific">Beijerinckia indica subsp. indica (strain ATCC 9039 / DSM 1715 / NCIMB 8712)</name>
    <dbReference type="NCBI Taxonomy" id="395963"/>
    <lineage>
        <taxon>Bacteria</taxon>
        <taxon>Pseudomonadati</taxon>
        <taxon>Pseudomonadota</taxon>
        <taxon>Alphaproteobacteria</taxon>
        <taxon>Hyphomicrobiales</taxon>
        <taxon>Beijerinckiaceae</taxon>
        <taxon>Beijerinckia</taxon>
    </lineage>
</organism>
<proteinExistence type="predicted"/>
<dbReference type="InterPro" id="IPR050336">
    <property type="entry name" value="Chromosome_partition/occlusion"/>
</dbReference>
<dbReference type="GO" id="GO:0005694">
    <property type="term" value="C:chromosome"/>
    <property type="evidence" value="ECO:0007669"/>
    <property type="project" value="TreeGrafter"/>
</dbReference>
<protein>
    <submittedName>
        <fullName evidence="3">ParB domain protein nuclease</fullName>
    </submittedName>
</protein>
<dbReference type="Proteomes" id="UP000001695">
    <property type="component" value="Plasmid pBIND01"/>
</dbReference>
<feature type="compositionally biased region" description="Basic and acidic residues" evidence="1">
    <location>
        <begin position="540"/>
        <end position="558"/>
    </location>
</feature>
<dbReference type="InterPro" id="IPR003115">
    <property type="entry name" value="ParB_N"/>
</dbReference>
<dbReference type="PANTHER" id="PTHR33375:SF1">
    <property type="entry name" value="CHROMOSOME-PARTITIONING PROTEIN PARB-RELATED"/>
    <property type="match status" value="1"/>
</dbReference>
<feature type="domain" description="ParB-like N-terminal" evidence="2">
    <location>
        <begin position="7"/>
        <end position="98"/>
    </location>
</feature>
<gene>
    <name evidence="3" type="ordered locus">Bind_3729</name>
</gene>
<feature type="compositionally biased region" description="Acidic residues" evidence="1">
    <location>
        <begin position="520"/>
        <end position="531"/>
    </location>
</feature>
<evidence type="ECO:0000259" key="2">
    <source>
        <dbReference type="SMART" id="SM00470"/>
    </source>
</evidence>
<dbReference type="Gene3D" id="3.90.1530.30">
    <property type="match status" value="1"/>
</dbReference>
<feature type="region of interest" description="Disordered" evidence="1">
    <location>
        <begin position="306"/>
        <end position="336"/>
    </location>
</feature>
<evidence type="ECO:0000256" key="1">
    <source>
        <dbReference type="SAM" id="MobiDB-lite"/>
    </source>
</evidence>
<dbReference type="HOGENOM" id="CLU_034527_0_0_5"/>
<keyword evidence="4" id="KW-1185">Reference proteome</keyword>
<feature type="region of interest" description="Disordered" evidence="1">
    <location>
        <begin position="519"/>
        <end position="565"/>
    </location>
</feature>
<dbReference type="GO" id="GO:0007059">
    <property type="term" value="P:chromosome segregation"/>
    <property type="evidence" value="ECO:0007669"/>
    <property type="project" value="TreeGrafter"/>
</dbReference>
<keyword evidence="3" id="KW-0614">Plasmid</keyword>
<sequence length="565" mass="62113">MTNMELREVDPRILKFDSDNPRRIAADECEDAQLIASIRIVGLLQPPIVYENDAGLFVKVGKRRTLCSIAADLATIKVLVTEKDDDLDAMRAYMENAVRAPMSLIDTWRAIEALAKNNWTEQAIAHGLAMTVRDVKCLRLLGQVHPPMLDHMGHGDMPKESELKVIALASLDDQASVWKAKKPKKGQQAFWNQIAAALQKTKFLATDARFSDEDARAFGLAWQDDLFGPADEDNRFTNDREAFLAAQQAWLEKNLPKNGMIVEMGDYGQMKLPPKAERIWTKPGKKDFIAFAIDQSSGRIHEQPYRMPAPVKNQNGKKAETHADDATPIPAKTKPDLTSKGWDMIGDFRTEALHKALAENPIDDTQLIGLLVLAFSAQNVDVKTGQPYGTFKTLVGPIIQGGHLTQDPETLRQTARTMLAHVLTCKTGWNSSGLPAQLAGDAIGADAHLPSMGSEDFLKCLSRPALEKAGSDLGVLPRDRVKDTRTAVLGQIGEAPYIHPLAHFALNDEQIAKITRPAETYDDETDPEAEGDVNGADAEMPEHEPAGMEDDAFGHAEDDYGEEAA</sequence>
<dbReference type="AlphaFoldDB" id="B2IL81"/>
<dbReference type="SUPFAM" id="SSF110849">
    <property type="entry name" value="ParB/Sulfiredoxin"/>
    <property type="match status" value="1"/>
</dbReference>
<accession>B2IL81</accession>
<reference evidence="3 4" key="1">
    <citation type="submission" date="2008-03" db="EMBL/GenBank/DDBJ databases">
        <title>Complete sequence of plasmid1 of Beijerinckia indica subsp. indica ATCC 9039.</title>
        <authorList>
            <consortium name="US DOE Joint Genome Institute"/>
            <person name="Copeland A."/>
            <person name="Lucas S."/>
            <person name="Lapidus A."/>
            <person name="Glavina del Rio T."/>
            <person name="Dalin E."/>
            <person name="Tice H."/>
            <person name="Bruce D."/>
            <person name="Goodwin L."/>
            <person name="Pitluck S."/>
            <person name="LaButti K."/>
            <person name="Schmutz J."/>
            <person name="Larimer F."/>
            <person name="Land M."/>
            <person name="Hauser L."/>
            <person name="Kyrpides N."/>
            <person name="Mikhailova N."/>
            <person name="Dunfield P.F."/>
            <person name="Dedysh S.N."/>
            <person name="Liesack W."/>
            <person name="Saw J.H."/>
            <person name="Alam M."/>
            <person name="Chen Y."/>
            <person name="Murrell J.C."/>
            <person name="Richardson P."/>
        </authorList>
    </citation>
    <scope>NUCLEOTIDE SEQUENCE [LARGE SCALE GENOMIC DNA]</scope>
    <source>
        <strain evidence="4">ATCC 9039 / DSM 1715 / NCIMB 8712</strain>
        <plasmid evidence="3 4">pBIND01</plasmid>
    </source>
</reference>
<dbReference type="SUPFAM" id="SSF109709">
    <property type="entry name" value="KorB DNA-binding domain-like"/>
    <property type="match status" value="1"/>
</dbReference>
<dbReference type="InterPro" id="IPR036086">
    <property type="entry name" value="ParB/Sulfiredoxin_sf"/>
</dbReference>
<dbReference type="Gene3D" id="1.10.10.2830">
    <property type="match status" value="1"/>
</dbReference>
<dbReference type="KEGG" id="bid:Bind_3729"/>
<dbReference type="SMART" id="SM00470">
    <property type="entry name" value="ParB"/>
    <property type="match status" value="1"/>
</dbReference>
<geneLocation type="plasmid" evidence="3 4">
    <name>pBIND01</name>
</geneLocation>
<dbReference type="NCBIfam" id="NF010406">
    <property type="entry name" value="PRK13832.1"/>
    <property type="match status" value="1"/>
</dbReference>
<dbReference type="EMBL" id="CP001017">
    <property type="protein sequence ID" value="ACB97281.1"/>
    <property type="molecule type" value="Genomic_DNA"/>
</dbReference>
<evidence type="ECO:0000313" key="3">
    <source>
        <dbReference type="EMBL" id="ACB97281.1"/>
    </source>
</evidence>
<dbReference type="OrthoDB" id="8116493at2"/>
<evidence type="ECO:0000313" key="4">
    <source>
        <dbReference type="Proteomes" id="UP000001695"/>
    </source>
</evidence>
<name>B2IL81_BEII9</name>
<dbReference type="RefSeq" id="WP_012382894.1">
    <property type="nucleotide sequence ID" value="NC_010580.1"/>
</dbReference>
<dbReference type="Pfam" id="PF02195">
    <property type="entry name" value="ParB_N"/>
    <property type="match status" value="1"/>
</dbReference>
<dbReference type="PANTHER" id="PTHR33375">
    <property type="entry name" value="CHROMOSOME-PARTITIONING PROTEIN PARB-RELATED"/>
    <property type="match status" value="1"/>
</dbReference>